<evidence type="ECO:0000256" key="6">
    <source>
        <dbReference type="ARBA" id="ARBA00022792"/>
    </source>
</evidence>
<evidence type="ECO:0000256" key="2">
    <source>
        <dbReference type="ARBA" id="ARBA00006375"/>
    </source>
</evidence>
<dbReference type="Pfam" id="PF00153">
    <property type="entry name" value="Mito_carr"/>
    <property type="match status" value="3"/>
</dbReference>
<evidence type="ECO:0000256" key="10">
    <source>
        <dbReference type="PROSITE-ProRule" id="PRU00282"/>
    </source>
</evidence>
<evidence type="ECO:0008006" key="14">
    <source>
        <dbReference type="Google" id="ProtNLM"/>
    </source>
</evidence>
<dbReference type="FunFam" id="1.50.40.10:FF:000018">
    <property type="entry name" value="S-adenosylmethionine mitochondrial carrier protein-like"/>
    <property type="match status" value="1"/>
</dbReference>
<dbReference type="InterPro" id="IPR023395">
    <property type="entry name" value="MCP_dom_sf"/>
</dbReference>
<keyword evidence="9 10" id="KW-0472">Membrane</keyword>
<comment type="subcellular location">
    <subcellularLocation>
        <location evidence="1">Mitochondrion inner membrane</location>
        <topology evidence="1">Multi-pass membrane protein</topology>
    </subcellularLocation>
</comment>
<keyword evidence="7 12" id="KW-1133">Transmembrane helix</keyword>
<evidence type="ECO:0000256" key="5">
    <source>
        <dbReference type="ARBA" id="ARBA00022737"/>
    </source>
</evidence>
<dbReference type="SUPFAM" id="SSF103506">
    <property type="entry name" value="Mitochondrial carrier"/>
    <property type="match status" value="1"/>
</dbReference>
<evidence type="ECO:0000256" key="7">
    <source>
        <dbReference type="ARBA" id="ARBA00022989"/>
    </source>
</evidence>
<dbReference type="PROSITE" id="PS50920">
    <property type="entry name" value="SOLCAR"/>
    <property type="match status" value="3"/>
</dbReference>
<proteinExistence type="inferred from homology"/>
<feature type="repeat" description="Solcar" evidence="10">
    <location>
        <begin position="37"/>
        <end position="110"/>
    </location>
</feature>
<accession>A0A7R8VIV2</accession>
<gene>
    <name evidence="13" type="ORF">TDIB3V08_LOCUS4848</name>
</gene>
<feature type="repeat" description="Solcar" evidence="10">
    <location>
        <begin position="211"/>
        <end position="301"/>
    </location>
</feature>
<dbReference type="PRINTS" id="PR00926">
    <property type="entry name" value="MITOCARRIER"/>
</dbReference>
<sequence>MPRQKPQVLRRCQILRNILKFCHSYFLHVYSSPNDSTNVALMFQSGASAGIAVDLSLFPLDTLKTRLQSPSGFLLSGGFRNLYKGLGPAMVGSAPTAGIFFCTYDTVKSRVSPHAGPGFQPLVHMGAACCGEVVSCLAKVPTEVVKQRSQAAAHPTTPLIILQTTLHSEGLRGMYRGFASTVLREIPFVLLQFPLWEFFKSSWGRWQRTDLYVWQGALCGAVAGGISAAVTTPLDVAKTRIMLAERKQGATREDLRILTTLCNVYAQKGARGLFAGFTPRVTWITVGGAVFFGVYEAMKKYCCEFSWGYYSKPPTI</sequence>
<keyword evidence="4 10" id="KW-0812">Transmembrane</keyword>
<evidence type="ECO:0000256" key="8">
    <source>
        <dbReference type="ARBA" id="ARBA00023128"/>
    </source>
</evidence>
<keyword evidence="8" id="KW-0496">Mitochondrion</keyword>
<dbReference type="Gene3D" id="1.50.40.10">
    <property type="entry name" value="Mitochondrial carrier domain"/>
    <property type="match status" value="1"/>
</dbReference>
<dbReference type="EMBL" id="OA566247">
    <property type="protein sequence ID" value="CAD7198569.1"/>
    <property type="molecule type" value="Genomic_DNA"/>
</dbReference>
<organism evidence="13">
    <name type="scientific">Timema douglasi</name>
    <name type="common">Walking stick</name>
    <dbReference type="NCBI Taxonomy" id="61478"/>
    <lineage>
        <taxon>Eukaryota</taxon>
        <taxon>Metazoa</taxon>
        <taxon>Ecdysozoa</taxon>
        <taxon>Arthropoda</taxon>
        <taxon>Hexapoda</taxon>
        <taxon>Insecta</taxon>
        <taxon>Pterygota</taxon>
        <taxon>Neoptera</taxon>
        <taxon>Polyneoptera</taxon>
        <taxon>Phasmatodea</taxon>
        <taxon>Timematodea</taxon>
        <taxon>Timematoidea</taxon>
        <taxon>Timematidae</taxon>
        <taxon>Timema</taxon>
    </lineage>
</organism>
<name>A0A7R8VIV2_TIMDO</name>
<dbReference type="PANTHER" id="PTHR45667">
    <property type="entry name" value="S-ADENOSYLMETHIONINE MITOCHONDRIAL CARRIER PROTEIN"/>
    <property type="match status" value="1"/>
</dbReference>
<dbReference type="GO" id="GO:0005743">
    <property type="term" value="C:mitochondrial inner membrane"/>
    <property type="evidence" value="ECO:0007669"/>
    <property type="project" value="UniProtKB-SubCell"/>
</dbReference>
<feature type="transmembrane region" description="Helical" evidence="12">
    <location>
        <begin position="211"/>
        <end position="237"/>
    </location>
</feature>
<dbReference type="GO" id="GO:0055085">
    <property type="term" value="P:transmembrane transport"/>
    <property type="evidence" value="ECO:0007669"/>
    <property type="project" value="InterPro"/>
</dbReference>
<keyword evidence="5" id="KW-0677">Repeat</keyword>
<dbReference type="InterPro" id="IPR002067">
    <property type="entry name" value="MCP"/>
</dbReference>
<evidence type="ECO:0000256" key="1">
    <source>
        <dbReference type="ARBA" id="ARBA00004448"/>
    </source>
</evidence>
<feature type="repeat" description="Solcar" evidence="10">
    <location>
        <begin position="119"/>
        <end position="202"/>
    </location>
</feature>
<keyword evidence="3 11" id="KW-0813">Transport</keyword>
<keyword evidence="6" id="KW-0999">Mitochondrion inner membrane</keyword>
<comment type="similarity">
    <text evidence="2 11">Belongs to the mitochondrial carrier (TC 2.A.29) family.</text>
</comment>
<dbReference type="InterPro" id="IPR018108">
    <property type="entry name" value="MCP_transmembrane"/>
</dbReference>
<evidence type="ECO:0000256" key="11">
    <source>
        <dbReference type="RuleBase" id="RU000488"/>
    </source>
</evidence>
<protein>
    <recommendedName>
        <fullName evidence="14">Mitochondrial carrier protein</fullName>
    </recommendedName>
</protein>
<evidence type="ECO:0000256" key="9">
    <source>
        <dbReference type="ARBA" id="ARBA00023136"/>
    </source>
</evidence>
<evidence type="ECO:0000256" key="3">
    <source>
        <dbReference type="ARBA" id="ARBA00022448"/>
    </source>
</evidence>
<reference evidence="13" key="1">
    <citation type="submission" date="2020-11" db="EMBL/GenBank/DDBJ databases">
        <authorList>
            <person name="Tran Van P."/>
        </authorList>
    </citation>
    <scope>NUCLEOTIDE SEQUENCE</scope>
</reference>
<evidence type="ECO:0000256" key="12">
    <source>
        <dbReference type="SAM" id="Phobius"/>
    </source>
</evidence>
<evidence type="ECO:0000313" key="13">
    <source>
        <dbReference type="EMBL" id="CAD7198569.1"/>
    </source>
</evidence>
<evidence type="ECO:0000256" key="4">
    <source>
        <dbReference type="ARBA" id="ARBA00022692"/>
    </source>
</evidence>
<dbReference type="AlphaFoldDB" id="A0A7R8VIV2"/>